<gene>
    <name evidence="4" type="ORF">KG103_03430</name>
</gene>
<dbReference type="EMBL" id="CP074405">
    <property type="protein sequence ID" value="QVI62988.1"/>
    <property type="molecule type" value="Genomic_DNA"/>
</dbReference>
<proteinExistence type="predicted"/>
<evidence type="ECO:0000256" key="2">
    <source>
        <dbReference type="ARBA" id="ARBA00023002"/>
    </source>
</evidence>
<protein>
    <submittedName>
        <fullName evidence="4">NADP-dependent oxidoreductase</fullName>
    </submittedName>
</protein>
<evidence type="ECO:0000313" key="4">
    <source>
        <dbReference type="EMBL" id="QVI62988.1"/>
    </source>
</evidence>
<dbReference type="SUPFAM" id="SSF51735">
    <property type="entry name" value="NAD(P)-binding Rossmann-fold domains"/>
    <property type="match status" value="1"/>
</dbReference>
<keyword evidence="5" id="KW-1185">Reference proteome</keyword>
<sequence length="314" mass="32023">MADQGRAVVASALGGPEVLRVVEVDLPPPGPGEVRVRVHAAGVNPWDWKSYAPGSGGRPPVRLGLEVAGVVEAVGPGVRWYSPGDEVVASPVTGGYADVVTAPQDVLVRRPDGLDTVRAAALLAAGVTAVHAVEATAVDAGDVVLVHGASGGVGRMAVQLAVLRGARVLATASPRWHDCLRRLGAEPVAYGPGLTDRVRDLVAGNGPVTVAIDTVGTTEALDTSVELVADRSRVATIVALDRAVRLGVRGLGYGPGADPGTAVRQAARAQLAALAADGTLDVQITGTYPLEEAEAAHRRSREGHAGGKLVLLTR</sequence>
<dbReference type="Proteomes" id="UP000677804">
    <property type="component" value="Chromosome"/>
</dbReference>
<keyword evidence="2" id="KW-0560">Oxidoreductase</keyword>
<dbReference type="SMART" id="SM00829">
    <property type="entry name" value="PKS_ER"/>
    <property type="match status" value="1"/>
</dbReference>
<dbReference type="SUPFAM" id="SSF50129">
    <property type="entry name" value="GroES-like"/>
    <property type="match status" value="1"/>
</dbReference>
<evidence type="ECO:0000313" key="5">
    <source>
        <dbReference type="Proteomes" id="UP000677804"/>
    </source>
</evidence>
<evidence type="ECO:0000259" key="3">
    <source>
        <dbReference type="SMART" id="SM00829"/>
    </source>
</evidence>
<dbReference type="InterPro" id="IPR020843">
    <property type="entry name" value="ER"/>
</dbReference>
<accession>A0ABX8D7I8</accession>
<reference evidence="4 5" key="1">
    <citation type="submission" date="2021-05" db="EMBL/GenBank/DDBJ databases">
        <title>Novel species in genus Cellulomonas.</title>
        <authorList>
            <person name="Zhang G."/>
        </authorList>
    </citation>
    <scope>NUCLEOTIDE SEQUENCE [LARGE SCALE GENOMIC DNA]</scope>
    <source>
        <strain evidence="5">zg-ZUI222</strain>
    </source>
</reference>
<feature type="domain" description="Enoyl reductase (ER)" evidence="3">
    <location>
        <begin position="14"/>
        <end position="311"/>
    </location>
</feature>
<dbReference type="Pfam" id="PF08240">
    <property type="entry name" value="ADH_N"/>
    <property type="match status" value="1"/>
</dbReference>
<dbReference type="Pfam" id="PF13602">
    <property type="entry name" value="ADH_zinc_N_2"/>
    <property type="match status" value="1"/>
</dbReference>
<dbReference type="InterPro" id="IPR011032">
    <property type="entry name" value="GroES-like_sf"/>
</dbReference>
<dbReference type="PANTHER" id="PTHR48106">
    <property type="entry name" value="QUINONE OXIDOREDUCTASE PIG3-RELATED"/>
    <property type="match status" value="1"/>
</dbReference>
<dbReference type="Gene3D" id="3.40.50.720">
    <property type="entry name" value="NAD(P)-binding Rossmann-like Domain"/>
    <property type="match status" value="1"/>
</dbReference>
<dbReference type="Gene3D" id="3.90.180.10">
    <property type="entry name" value="Medium-chain alcohol dehydrogenases, catalytic domain"/>
    <property type="match status" value="1"/>
</dbReference>
<evidence type="ECO:0000256" key="1">
    <source>
        <dbReference type="ARBA" id="ARBA00022857"/>
    </source>
</evidence>
<name>A0ABX8D7I8_9CELL</name>
<dbReference type="InterPro" id="IPR036291">
    <property type="entry name" value="NAD(P)-bd_dom_sf"/>
</dbReference>
<dbReference type="InterPro" id="IPR013154">
    <property type="entry name" value="ADH-like_N"/>
</dbReference>
<organism evidence="4 5">
    <name type="scientific">Cellulomonas wangleii</name>
    <dbReference type="NCBI Taxonomy" id="2816956"/>
    <lineage>
        <taxon>Bacteria</taxon>
        <taxon>Bacillati</taxon>
        <taxon>Actinomycetota</taxon>
        <taxon>Actinomycetes</taxon>
        <taxon>Micrococcales</taxon>
        <taxon>Cellulomonadaceae</taxon>
        <taxon>Cellulomonas</taxon>
    </lineage>
</organism>
<dbReference type="CDD" id="cd05289">
    <property type="entry name" value="MDR_like_2"/>
    <property type="match status" value="1"/>
</dbReference>
<keyword evidence="1" id="KW-0521">NADP</keyword>